<dbReference type="Gene3D" id="3.20.20.80">
    <property type="entry name" value="Glycosidases"/>
    <property type="match status" value="1"/>
</dbReference>
<reference evidence="1" key="2">
    <citation type="journal article" date="2021" name="PeerJ">
        <title>Extensive microbial diversity within the chicken gut microbiome revealed by metagenomics and culture.</title>
        <authorList>
            <person name="Gilroy R."/>
            <person name="Ravi A."/>
            <person name="Getino M."/>
            <person name="Pursley I."/>
            <person name="Horton D.L."/>
            <person name="Alikhan N.F."/>
            <person name="Baker D."/>
            <person name="Gharbi K."/>
            <person name="Hall N."/>
            <person name="Watson M."/>
            <person name="Adriaenssens E.M."/>
            <person name="Foster-Nyarko E."/>
            <person name="Jarju S."/>
            <person name="Secka A."/>
            <person name="Antonio M."/>
            <person name="Oren A."/>
            <person name="Chaudhuri R.R."/>
            <person name="La Ragione R."/>
            <person name="Hildebrand F."/>
            <person name="Pallen M.J."/>
        </authorList>
    </citation>
    <scope>NUCLEOTIDE SEQUENCE</scope>
    <source>
        <strain evidence="1">6276</strain>
    </source>
</reference>
<dbReference type="AlphaFoldDB" id="A0A9D1JM70"/>
<gene>
    <name evidence="1" type="ORF">IAC10_03685</name>
</gene>
<dbReference type="InterPro" id="IPR017853">
    <property type="entry name" value="GH"/>
</dbReference>
<evidence type="ECO:0000313" key="1">
    <source>
        <dbReference type="EMBL" id="HIS35717.1"/>
    </source>
</evidence>
<proteinExistence type="predicted"/>
<name>A0A9D1JM70_9BACT</name>
<organism evidence="1 2">
    <name type="scientific">Candidatus Scatousia excrementigallinarum</name>
    <dbReference type="NCBI Taxonomy" id="2840935"/>
    <lineage>
        <taxon>Bacteria</taxon>
        <taxon>Candidatus Scatousia</taxon>
    </lineage>
</organism>
<comment type="caution">
    <text evidence="1">The sequence shown here is derived from an EMBL/GenBank/DDBJ whole genome shotgun (WGS) entry which is preliminary data.</text>
</comment>
<reference evidence="1" key="1">
    <citation type="submission" date="2020-10" db="EMBL/GenBank/DDBJ databases">
        <authorList>
            <person name="Gilroy R."/>
        </authorList>
    </citation>
    <scope>NUCLEOTIDE SEQUENCE</scope>
    <source>
        <strain evidence="1">6276</strain>
    </source>
</reference>
<sequence length="436" mass="49886">MNTVNKLLTALGHNTTLHFDKWTQEHEYVSGKKKWIANILPENLLKRTVKHAVESLVTLCECDEFFKEFPDNIKSPDYGDKWGRLANYIEINNRAIAEMHGNLTKNGILSAIKLLPAIPPSAKSWANCVILSQIFPNIFGDGYNKGPFEENSIYGIKLNAGYSGNIIDWSITGKISPEEQFTAFNDLAHFHGLKTGFRTVISADQIKVCYPDREEGFNWCNPEHQEMFINEHVKLMKLGFECIFIDSAKHIGGYECENYTGVGDLPEYGQMQYILQQIRERSGMTTLSFVGEKSTGDFERYRNLGLTSGTAFVNPDDFENVKQWSEKFKYSREYAPGIEVSNDNDNGGSRYEDRLNRINTCLFGYEYPSDKLPSFMQMEDIFPLRYDTSTHHLMMTNPSYSTDRTPESHWENLFTKDDGRAYNARVGELFANALNL</sequence>
<evidence type="ECO:0000313" key="2">
    <source>
        <dbReference type="Proteomes" id="UP000823928"/>
    </source>
</evidence>
<dbReference type="EMBL" id="DVIU01000079">
    <property type="protein sequence ID" value="HIS35717.1"/>
    <property type="molecule type" value="Genomic_DNA"/>
</dbReference>
<protein>
    <submittedName>
        <fullName evidence="1">Uncharacterized protein</fullName>
    </submittedName>
</protein>
<dbReference type="Proteomes" id="UP000823928">
    <property type="component" value="Unassembled WGS sequence"/>
</dbReference>
<dbReference type="SUPFAM" id="SSF51445">
    <property type="entry name" value="(Trans)glycosidases"/>
    <property type="match status" value="1"/>
</dbReference>
<accession>A0A9D1JM70</accession>